<keyword evidence="3 5" id="KW-0808">Transferase</keyword>
<dbReference type="InterPro" id="IPR015424">
    <property type="entry name" value="PyrdxlP-dep_Trfase"/>
</dbReference>
<dbReference type="Pfam" id="PF00155">
    <property type="entry name" value="Aminotran_1_2"/>
    <property type="match status" value="1"/>
</dbReference>
<keyword evidence="8" id="KW-1185">Reference proteome</keyword>
<name>A0ABY3Z1P4_STRRM</name>
<proteinExistence type="inferred from homology"/>
<protein>
    <recommendedName>
        <fullName evidence="5">Aminotransferase</fullName>
        <ecNumber evidence="5">2.6.1.-</ecNumber>
    </recommendedName>
</protein>
<dbReference type="InterPro" id="IPR051326">
    <property type="entry name" value="Kynurenine-oxoglutarate_AT"/>
</dbReference>
<comment type="similarity">
    <text evidence="5">Belongs to the class-I pyridoxal-phosphate-dependent aminotransferase family.</text>
</comment>
<dbReference type="RefSeq" id="WP_003985447.1">
    <property type="nucleotide sequence ID" value="NZ_CP043497.1"/>
</dbReference>
<dbReference type="PANTHER" id="PTHR43807:SF12">
    <property type="entry name" value="AMINOTRANSFERASE, CLASSES I AND II FAMILY PROTEIN, EXPRESSED"/>
    <property type="match status" value="1"/>
</dbReference>
<dbReference type="InterPro" id="IPR015422">
    <property type="entry name" value="PyrdxlP-dep_Trfase_small"/>
</dbReference>
<dbReference type="InterPro" id="IPR004839">
    <property type="entry name" value="Aminotransferase_I/II_large"/>
</dbReference>
<dbReference type="CDD" id="cd00609">
    <property type="entry name" value="AAT_like"/>
    <property type="match status" value="1"/>
</dbReference>
<sequence>MAAAVQGAREVLGAARVRQLPGGGLAGLLRDGVPPGTVNLAVGTPAFPDTPPELVDAACAALRAGVHQYQDPAGVPALRERIAAGLPAAPDPDTEITVTVGGSEGLCVALLAAVDPGDEVIVLEPCYENFLSAVALAGGRVRPVPLRAPDWSLDPAELAAAMGPRTRAIILNSPSNPTGQLLGHQDLAVIAELCERWDVTVVSDEVYADYVYDGRQHCSAAEVPGLAERSIVVGSFSKSHAISGWRLGFLRAPARWTELLRQIHVATTAGAPAAFQHAAAAVDLHGPGRQQRSAAMAARRDSAVALLRDAGFHCAAPAGGCYVLAGIDGLTDEPSPAFVRTLLQEAGVLLAPATSFFADPRRGERQVRVAFNRPAETLDTARRRLLARTRAGLPHRIQEGERT</sequence>
<evidence type="ECO:0000256" key="5">
    <source>
        <dbReference type="RuleBase" id="RU000481"/>
    </source>
</evidence>
<dbReference type="EC" id="2.6.1.-" evidence="5"/>
<comment type="cofactor">
    <cofactor evidence="1 5">
        <name>pyridoxal 5'-phosphate</name>
        <dbReference type="ChEBI" id="CHEBI:597326"/>
    </cofactor>
</comment>
<evidence type="ECO:0000256" key="1">
    <source>
        <dbReference type="ARBA" id="ARBA00001933"/>
    </source>
</evidence>
<dbReference type="Gene3D" id="3.40.640.10">
    <property type="entry name" value="Type I PLP-dependent aspartate aminotransferase-like (Major domain)"/>
    <property type="match status" value="1"/>
</dbReference>
<dbReference type="SUPFAM" id="SSF53383">
    <property type="entry name" value="PLP-dependent transferases"/>
    <property type="match status" value="1"/>
</dbReference>
<gene>
    <name evidence="7" type="primary">ybdL</name>
    <name evidence="7" type="ORF">SRIMR7_09635</name>
</gene>
<dbReference type="InterPro" id="IPR004838">
    <property type="entry name" value="NHTrfase_class1_PyrdxlP-BS"/>
</dbReference>
<evidence type="ECO:0000259" key="6">
    <source>
        <dbReference type="Pfam" id="PF00155"/>
    </source>
</evidence>
<organism evidence="7 8">
    <name type="scientific">Streptomyces rimosus subsp. rimosus</name>
    <dbReference type="NCBI Taxonomy" id="132474"/>
    <lineage>
        <taxon>Bacteria</taxon>
        <taxon>Bacillati</taxon>
        <taxon>Actinomycetota</taxon>
        <taxon>Actinomycetes</taxon>
        <taxon>Kitasatosporales</taxon>
        <taxon>Streptomycetaceae</taxon>
        <taxon>Streptomyces</taxon>
    </lineage>
</organism>
<evidence type="ECO:0000256" key="3">
    <source>
        <dbReference type="ARBA" id="ARBA00022679"/>
    </source>
</evidence>
<reference evidence="7 8" key="1">
    <citation type="submission" date="2022-03" db="EMBL/GenBank/DDBJ databases">
        <title>Complete genome of Streptomyces rimosus ssp. rimosus R7 (=ATCC 10970).</title>
        <authorList>
            <person name="Beganovic S."/>
            <person name="Ruckert C."/>
            <person name="Busche T."/>
            <person name="Kalinowski J."/>
            <person name="Wittmann C."/>
        </authorList>
    </citation>
    <scope>NUCLEOTIDE SEQUENCE [LARGE SCALE GENOMIC DNA]</scope>
    <source>
        <strain evidence="7 8">R7</strain>
    </source>
</reference>
<keyword evidence="4" id="KW-0663">Pyridoxal phosphate</keyword>
<accession>A0ABY3Z1P4</accession>
<dbReference type="InterPro" id="IPR015421">
    <property type="entry name" value="PyrdxlP-dep_Trfase_major"/>
</dbReference>
<evidence type="ECO:0000256" key="4">
    <source>
        <dbReference type="ARBA" id="ARBA00022898"/>
    </source>
</evidence>
<evidence type="ECO:0000313" key="7">
    <source>
        <dbReference type="EMBL" id="UNZ02409.1"/>
    </source>
</evidence>
<dbReference type="Gene3D" id="3.90.1150.10">
    <property type="entry name" value="Aspartate Aminotransferase, domain 1"/>
    <property type="match status" value="1"/>
</dbReference>
<dbReference type="EMBL" id="CP094298">
    <property type="protein sequence ID" value="UNZ02409.1"/>
    <property type="molecule type" value="Genomic_DNA"/>
</dbReference>
<dbReference type="PANTHER" id="PTHR43807">
    <property type="entry name" value="FI04487P"/>
    <property type="match status" value="1"/>
</dbReference>
<keyword evidence="2 5" id="KW-0032">Aminotransferase</keyword>
<dbReference type="PROSITE" id="PS00105">
    <property type="entry name" value="AA_TRANSFER_CLASS_1"/>
    <property type="match status" value="1"/>
</dbReference>
<evidence type="ECO:0000313" key="8">
    <source>
        <dbReference type="Proteomes" id="UP000829494"/>
    </source>
</evidence>
<evidence type="ECO:0000256" key="2">
    <source>
        <dbReference type="ARBA" id="ARBA00022576"/>
    </source>
</evidence>
<dbReference type="GeneID" id="66858507"/>
<dbReference type="GO" id="GO:0010326">
    <property type="term" value="F:methionine-oxo-acid transaminase activity"/>
    <property type="evidence" value="ECO:0007669"/>
    <property type="project" value="UniProtKB-EC"/>
</dbReference>
<dbReference type="Proteomes" id="UP000829494">
    <property type="component" value="Chromosome"/>
</dbReference>
<feature type="domain" description="Aminotransferase class I/classII large" evidence="6">
    <location>
        <begin position="38"/>
        <end position="385"/>
    </location>
</feature>